<feature type="compositionally biased region" description="Polar residues" evidence="1">
    <location>
        <begin position="475"/>
        <end position="485"/>
    </location>
</feature>
<gene>
    <name evidence="2" type="ORF">NCTC9935_00272</name>
</gene>
<feature type="region of interest" description="Disordered" evidence="1">
    <location>
        <begin position="399"/>
        <end position="501"/>
    </location>
</feature>
<dbReference type="OrthoDB" id="3261240at2"/>
<dbReference type="AlphaFoldDB" id="A0A2X0UGD8"/>
<name>A0A2X0UGD8_9ACTO</name>
<feature type="compositionally biased region" description="Low complexity" evidence="1">
    <location>
        <begin position="404"/>
        <end position="420"/>
    </location>
</feature>
<feature type="region of interest" description="Disordered" evidence="1">
    <location>
        <begin position="179"/>
        <end position="202"/>
    </location>
</feature>
<accession>A0A2X0UGD8</accession>
<dbReference type="RefSeq" id="WP_111822870.1">
    <property type="nucleotide sequence ID" value="NZ_CBDERX010000019.1"/>
</dbReference>
<protein>
    <submittedName>
        <fullName evidence="2">Uncharacterized protein</fullName>
    </submittedName>
</protein>
<organism evidence="2 3">
    <name type="scientific">Schaalia odontolytica</name>
    <dbReference type="NCBI Taxonomy" id="1660"/>
    <lineage>
        <taxon>Bacteria</taxon>
        <taxon>Bacillati</taxon>
        <taxon>Actinomycetota</taxon>
        <taxon>Actinomycetes</taxon>
        <taxon>Actinomycetales</taxon>
        <taxon>Actinomycetaceae</taxon>
        <taxon>Schaalia</taxon>
    </lineage>
</organism>
<evidence type="ECO:0000313" key="2">
    <source>
        <dbReference type="EMBL" id="SPT54730.1"/>
    </source>
</evidence>
<evidence type="ECO:0000256" key="1">
    <source>
        <dbReference type="SAM" id="MobiDB-lite"/>
    </source>
</evidence>
<feature type="compositionally biased region" description="Gly residues" evidence="1">
    <location>
        <begin position="421"/>
        <end position="442"/>
    </location>
</feature>
<dbReference type="GeneID" id="93757492"/>
<feature type="compositionally biased region" description="Basic and acidic residues" evidence="1">
    <location>
        <begin position="490"/>
        <end position="501"/>
    </location>
</feature>
<proteinExistence type="predicted"/>
<dbReference type="Proteomes" id="UP000250192">
    <property type="component" value="Unassembled WGS sequence"/>
</dbReference>
<evidence type="ECO:0000313" key="3">
    <source>
        <dbReference type="Proteomes" id="UP000250192"/>
    </source>
</evidence>
<sequence>MVSSPMYDRLMEFANSAPDNEKLYGWDDEHSAIVQAIREARDKVEHFKDHQGFTGQAGEAMSDEAVRAIKRFDRQTNYYMTGMSYYVEARRAIMLAAEEARQLSPTLLDPMTESLRHAGEVTIPIASKFGLPGKFVNSLVADGLAYVEGVEAQANAQREAKATEIIEHFESTMNDLSGRLQSHSETGADKSEISDTSWKPIPELPENTAEALRKGHIVFSPHEGGAYGRSRSDAFGNAGLRGTDSGLYPGGYDAGGDIDQRVMHSPRVPNRYLPEGDLGSRTNPITDPQDLMDLDLLHTRVNGDRHANGVIGGHTPAPPVDRDHPLWGLNTARAAEAQSAGRLGGAGLLGAGALGLRGAARMGGSGLSALGRTGGLGAGVTGRMGGAAGTSTLRAGSFSGTGMGTYTPPGSSTGAGSAGRSAGGPAGQQSGFMGGSGAGAGRGAKDEKKRRRRRYDAFRVEDEEDEGMPRGYVNPLSQTYGSDRTITPAKRRDDGWDIRQW</sequence>
<reference evidence="2 3" key="1">
    <citation type="submission" date="2018-06" db="EMBL/GenBank/DDBJ databases">
        <authorList>
            <consortium name="Pathogen Informatics"/>
            <person name="Doyle S."/>
        </authorList>
    </citation>
    <scope>NUCLEOTIDE SEQUENCE [LARGE SCALE GENOMIC DNA]</scope>
    <source>
        <strain evidence="2 3">NCTC9935</strain>
    </source>
</reference>
<keyword evidence="3" id="KW-1185">Reference proteome</keyword>
<dbReference type="EMBL" id="UAPR01000001">
    <property type="protein sequence ID" value="SPT54730.1"/>
    <property type="molecule type" value="Genomic_DNA"/>
</dbReference>